<gene>
    <name evidence="15" type="ORF">L484_013741</name>
</gene>
<dbReference type="InterPro" id="IPR001611">
    <property type="entry name" value="Leu-rich_rpt"/>
</dbReference>
<feature type="domain" description="Leucine-rich repeat-containing N-terminal plant-type" evidence="14">
    <location>
        <begin position="31"/>
        <end position="80"/>
    </location>
</feature>
<feature type="chain" id="PRO_5004932203" evidence="13">
    <location>
        <begin position="25"/>
        <end position="882"/>
    </location>
</feature>
<dbReference type="SUPFAM" id="SSF52047">
    <property type="entry name" value="RNI-like"/>
    <property type="match status" value="1"/>
</dbReference>
<dbReference type="InterPro" id="IPR032675">
    <property type="entry name" value="LRR_dom_sf"/>
</dbReference>
<protein>
    <submittedName>
        <fullName evidence="15">Receptor-like protein 12</fullName>
    </submittedName>
</protein>
<dbReference type="InterPro" id="IPR046956">
    <property type="entry name" value="RLP23-like"/>
</dbReference>
<dbReference type="Pfam" id="PF00560">
    <property type="entry name" value="LRR_1"/>
    <property type="match status" value="7"/>
</dbReference>
<evidence type="ECO:0000256" key="12">
    <source>
        <dbReference type="SAM" id="Phobius"/>
    </source>
</evidence>
<evidence type="ECO:0000256" key="1">
    <source>
        <dbReference type="ARBA" id="ARBA00004251"/>
    </source>
</evidence>
<evidence type="ECO:0000256" key="7">
    <source>
        <dbReference type="ARBA" id="ARBA00022737"/>
    </source>
</evidence>
<comment type="subcellular location">
    <subcellularLocation>
        <location evidence="1">Cell membrane</location>
        <topology evidence="1">Single-pass type I membrane protein</topology>
    </subcellularLocation>
</comment>
<keyword evidence="6 13" id="KW-0732">Signal</keyword>
<feature type="transmembrane region" description="Helical" evidence="12">
    <location>
        <begin position="830"/>
        <end position="854"/>
    </location>
</feature>
<dbReference type="Pfam" id="PF13855">
    <property type="entry name" value="LRR_8"/>
    <property type="match status" value="2"/>
</dbReference>
<keyword evidence="16" id="KW-1185">Reference proteome</keyword>
<keyword evidence="11" id="KW-0325">Glycoprotein</keyword>
<evidence type="ECO:0000256" key="4">
    <source>
        <dbReference type="ARBA" id="ARBA00022614"/>
    </source>
</evidence>
<evidence type="ECO:0000256" key="2">
    <source>
        <dbReference type="ARBA" id="ARBA00009592"/>
    </source>
</evidence>
<dbReference type="EMBL" id="KE343768">
    <property type="protein sequence ID" value="EXB40438.1"/>
    <property type="molecule type" value="Genomic_DNA"/>
</dbReference>
<keyword evidence="7" id="KW-0677">Repeat</keyword>
<organism evidence="15 16">
    <name type="scientific">Morus notabilis</name>
    <dbReference type="NCBI Taxonomy" id="981085"/>
    <lineage>
        <taxon>Eukaryota</taxon>
        <taxon>Viridiplantae</taxon>
        <taxon>Streptophyta</taxon>
        <taxon>Embryophyta</taxon>
        <taxon>Tracheophyta</taxon>
        <taxon>Spermatophyta</taxon>
        <taxon>Magnoliopsida</taxon>
        <taxon>eudicotyledons</taxon>
        <taxon>Gunneridae</taxon>
        <taxon>Pentapetalae</taxon>
        <taxon>rosids</taxon>
        <taxon>fabids</taxon>
        <taxon>Rosales</taxon>
        <taxon>Moraceae</taxon>
        <taxon>Moreae</taxon>
        <taxon>Morus</taxon>
    </lineage>
</organism>
<evidence type="ECO:0000256" key="8">
    <source>
        <dbReference type="ARBA" id="ARBA00022989"/>
    </source>
</evidence>
<keyword evidence="9 12" id="KW-0472">Membrane</keyword>
<evidence type="ECO:0000256" key="10">
    <source>
        <dbReference type="ARBA" id="ARBA00023170"/>
    </source>
</evidence>
<name>W9QWE7_9ROSA</name>
<evidence type="ECO:0000313" key="15">
    <source>
        <dbReference type="EMBL" id="EXB40438.1"/>
    </source>
</evidence>
<dbReference type="InterPro" id="IPR013210">
    <property type="entry name" value="LRR_N_plant-typ"/>
</dbReference>
<dbReference type="PROSITE" id="PS51450">
    <property type="entry name" value="LRR"/>
    <property type="match status" value="1"/>
</dbReference>
<dbReference type="GO" id="GO:0005886">
    <property type="term" value="C:plasma membrane"/>
    <property type="evidence" value="ECO:0007669"/>
    <property type="project" value="UniProtKB-SubCell"/>
</dbReference>
<dbReference type="FunFam" id="3.80.10.10:FF:000213">
    <property type="entry name" value="Tyrosine-sulfated glycopeptide receptor 1"/>
    <property type="match status" value="1"/>
</dbReference>
<evidence type="ECO:0000256" key="9">
    <source>
        <dbReference type="ARBA" id="ARBA00023136"/>
    </source>
</evidence>
<proteinExistence type="inferred from homology"/>
<dbReference type="PANTHER" id="PTHR48061:SF12">
    <property type="entry name" value="DISEASE RESISTANCE LIKE PROTEIN"/>
    <property type="match status" value="1"/>
</dbReference>
<evidence type="ECO:0000256" key="11">
    <source>
        <dbReference type="ARBA" id="ARBA00023180"/>
    </source>
</evidence>
<dbReference type="AlphaFoldDB" id="W9QWE7"/>
<evidence type="ECO:0000256" key="3">
    <source>
        <dbReference type="ARBA" id="ARBA00022475"/>
    </source>
</evidence>
<dbReference type="Proteomes" id="UP000030645">
    <property type="component" value="Unassembled WGS sequence"/>
</dbReference>
<keyword evidence="5 12" id="KW-0812">Transmembrane</keyword>
<evidence type="ECO:0000259" key="14">
    <source>
        <dbReference type="Pfam" id="PF08263"/>
    </source>
</evidence>
<dbReference type="Pfam" id="PF08263">
    <property type="entry name" value="LRRNT_2"/>
    <property type="match status" value="1"/>
</dbReference>
<accession>W9QWE7</accession>
<dbReference type="PANTHER" id="PTHR48061">
    <property type="entry name" value="LEUCINE-RICH REPEAT RECEPTOR PROTEIN KINASE EMS1-LIKE-RELATED"/>
    <property type="match status" value="1"/>
</dbReference>
<feature type="signal peptide" evidence="13">
    <location>
        <begin position="1"/>
        <end position="24"/>
    </location>
</feature>
<dbReference type="InterPro" id="IPR003591">
    <property type="entry name" value="Leu-rich_rpt_typical-subtyp"/>
</dbReference>
<dbReference type="Gene3D" id="3.80.10.10">
    <property type="entry name" value="Ribonuclease Inhibitor"/>
    <property type="match status" value="5"/>
</dbReference>
<keyword evidence="8 12" id="KW-1133">Transmembrane helix</keyword>
<dbReference type="SMART" id="SM00369">
    <property type="entry name" value="LRR_TYP"/>
    <property type="match status" value="8"/>
</dbReference>
<keyword evidence="4" id="KW-0433">Leucine-rich repeat</keyword>
<dbReference type="PRINTS" id="PR00019">
    <property type="entry name" value="LEURICHRPT"/>
</dbReference>
<dbReference type="OrthoDB" id="676979at2759"/>
<dbReference type="SUPFAM" id="SSF52058">
    <property type="entry name" value="L domain-like"/>
    <property type="match status" value="2"/>
</dbReference>
<reference evidence="16" key="1">
    <citation type="submission" date="2013-01" db="EMBL/GenBank/DDBJ databases">
        <title>Draft Genome Sequence of a Mulberry Tree, Morus notabilis C.K. Schneid.</title>
        <authorList>
            <person name="He N."/>
            <person name="Zhao S."/>
        </authorList>
    </citation>
    <scope>NUCLEOTIDE SEQUENCE</scope>
</reference>
<evidence type="ECO:0000256" key="13">
    <source>
        <dbReference type="SAM" id="SignalP"/>
    </source>
</evidence>
<evidence type="ECO:0000256" key="5">
    <source>
        <dbReference type="ARBA" id="ARBA00022692"/>
    </source>
</evidence>
<dbReference type="FunFam" id="3.80.10.10:FF:000095">
    <property type="entry name" value="LRR receptor-like serine/threonine-protein kinase GSO1"/>
    <property type="match status" value="1"/>
</dbReference>
<dbReference type="STRING" id="981085.W9QWE7"/>
<evidence type="ECO:0000256" key="6">
    <source>
        <dbReference type="ARBA" id="ARBA00022729"/>
    </source>
</evidence>
<dbReference type="KEGG" id="mnt:21396907"/>
<comment type="similarity">
    <text evidence="2">Belongs to the RLP family.</text>
</comment>
<sequence length="882" mass="97105">MLKERFVGLLIFAYFLFTSRFSSAHPLCRAHERSSLLDFKASFAINKSVSSDPSAYSKVASWAQGRTTSNCCLWDRVECDEDTGHVISLDMSSSFLYGNIDSNSSLFKLVHLQRLNLADNNFNYSQIPTAISHLPMLTYLNLSYSLFSGQIPSEISGLSHLSSLDLSRNYDFNSREGLLGLLELKRPDFSSLIRNLTNLEELSLSFVNISSTVPTSLANFSSLTSLILKGCGLKGKLPVELFQLPSLQILNVKSNNFFGELPQFNQTSALNVLNLASNSFSGEIPTSIGNLNSLTEFHAYDCGLSGEIPFSIGNLTHLKYLDLSINNFSGPIPSSIGNLTQLIELDLDSNHFSGPIPLSFSKLINLESLYLFKNELSGTVDFDMFLRLKNLTVLSLSNNNLSLIIKPSVDGPPPQYIFLGLSFCNLSSFPDFLTHQVRMENLRLQGNHIGGPIPAWLMNMSTETLLGISVAENSLTGELSRAICNFSSLSVLRLSGNKLVGELPLCLGNFSDSLAALDLRDNSFSGSIPTFAKGNQLRIIDLSHNQLQGKLPRSLANCKMLESLSVENNQLNDVFPYWLESLPELQILVLGSNKFHGVIKAPQTDLGFVKLRIIVISYNNFTGMLPSNFIQNLKAMKSSSVGDLRYMETTYTLRPSGGNEVTFLFGFTITITIKGVRRYYPEINDDLSFIDLSNNNFGGEIPEVLGDLNGLYALDLSNNNLTGGIPSALANLKRLESLDLSQNKLSGRIPPVLEQLSFLQYFNVSHNNLAGPIPPANHLMTFGSSSYEGNLGLCGIPLPNKCGNSEASGLVPLPSFDEEQEDHSGSPFQFGWKVVAMGYGCGFVVGVFIGHVVITRKSRWFAMTFCVKNLHVKRKPRSKRGN</sequence>
<evidence type="ECO:0000313" key="16">
    <source>
        <dbReference type="Proteomes" id="UP000030645"/>
    </source>
</evidence>
<dbReference type="eggNOG" id="KOG0619">
    <property type="taxonomic scope" value="Eukaryota"/>
</dbReference>
<keyword evidence="3" id="KW-1003">Cell membrane</keyword>
<dbReference type="SMART" id="SM00365">
    <property type="entry name" value="LRR_SD22"/>
    <property type="match status" value="4"/>
</dbReference>
<keyword evidence="10 15" id="KW-0675">Receptor</keyword>